<proteinExistence type="predicted"/>
<accession>A0A9Q3B9W5</accession>
<keyword evidence="2" id="KW-1185">Reference proteome</keyword>
<protein>
    <submittedName>
        <fullName evidence="1">Uncharacterized protein</fullName>
    </submittedName>
</protein>
<reference evidence="1" key="1">
    <citation type="submission" date="2021-03" db="EMBL/GenBank/DDBJ databases">
        <title>Draft genome sequence of rust myrtle Austropuccinia psidii MF-1, a brazilian biotype.</title>
        <authorList>
            <person name="Quecine M.C."/>
            <person name="Pachon D.M.R."/>
            <person name="Bonatelli M.L."/>
            <person name="Correr F.H."/>
            <person name="Franceschini L.M."/>
            <person name="Leite T.F."/>
            <person name="Margarido G.R.A."/>
            <person name="Almeida C.A."/>
            <person name="Ferrarezi J.A."/>
            <person name="Labate C.A."/>
        </authorList>
    </citation>
    <scope>NUCLEOTIDE SEQUENCE</scope>
    <source>
        <strain evidence="1">MF-1</strain>
    </source>
</reference>
<dbReference type="Proteomes" id="UP000765509">
    <property type="component" value="Unassembled WGS sequence"/>
</dbReference>
<gene>
    <name evidence="1" type="ORF">O181_000993</name>
</gene>
<sequence length="277" mass="31330">MTILVDVSPGIWKVAQHFDRLTHDLWTAVVSLQVEKAEIGELVNALPDPDQLFKQGNLNYQPLSLTDTPIQLILQSLGSCLTFQVYQNHQPSNNPPQSISSIQDNLIAIKKLNSNSKIEENDSDIEINSNSSTLKWSIKIFNFYLPINQPINPSFKKQKISFNSIQLDHSHDSNSWISYFDGCETFKISLIITDLIIIILNHAVNLGLDPNQNLKHYFESAYIGLLKNITENSGNIQSLNFINCGLHALILRVKNSMRGIKKPKRAASFIPQQFVKF</sequence>
<evidence type="ECO:0000313" key="2">
    <source>
        <dbReference type="Proteomes" id="UP000765509"/>
    </source>
</evidence>
<organism evidence="1 2">
    <name type="scientific">Austropuccinia psidii MF-1</name>
    <dbReference type="NCBI Taxonomy" id="1389203"/>
    <lineage>
        <taxon>Eukaryota</taxon>
        <taxon>Fungi</taxon>
        <taxon>Dikarya</taxon>
        <taxon>Basidiomycota</taxon>
        <taxon>Pucciniomycotina</taxon>
        <taxon>Pucciniomycetes</taxon>
        <taxon>Pucciniales</taxon>
        <taxon>Sphaerophragmiaceae</taxon>
        <taxon>Austropuccinia</taxon>
    </lineage>
</organism>
<comment type="caution">
    <text evidence="1">The sequence shown here is derived from an EMBL/GenBank/DDBJ whole genome shotgun (WGS) entry which is preliminary data.</text>
</comment>
<evidence type="ECO:0000313" key="1">
    <source>
        <dbReference type="EMBL" id="MBW0461278.1"/>
    </source>
</evidence>
<dbReference type="OrthoDB" id="2504646at2759"/>
<name>A0A9Q3B9W5_9BASI</name>
<dbReference type="AlphaFoldDB" id="A0A9Q3B9W5"/>
<dbReference type="EMBL" id="AVOT02000135">
    <property type="protein sequence ID" value="MBW0461278.1"/>
    <property type="molecule type" value="Genomic_DNA"/>
</dbReference>